<evidence type="ECO:0000313" key="11">
    <source>
        <dbReference type="EMBL" id="KAE9361269.1"/>
    </source>
</evidence>
<dbReference type="AlphaFoldDB" id="A0A6A3YPE6"/>
<evidence type="ECO:0000313" key="8">
    <source>
        <dbReference type="EMBL" id="KAE9254064.1"/>
    </source>
</evidence>
<dbReference type="EMBL" id="QXGF01000034">
    <property type="protein sequence ID" value="KAE8948961.1"/>
    <property type="molecule type" value="Genomic_DNA"/>
</dbReference>
<dbReference type="Proteomes" id="UP000486351">
    <property type="component" value="Unassembled WGS sequence"/>
</dbReference>
<protein>
    <submittedName>
        <fullName evidence="7">Uncharacterized protein</fullName>
    </submittedName>
</protein>
<accession>A0A6A3YPE6</accession>
<evidence type="ECO:0000313" key="20">
    <source>
        <dbReference type="Proteomes" id="UP000486351"/>
    </source>
</evidence>
<dbReference type="EMBL" id="QXGD01000040">
    <property type="protein sequence ID" value="KAE9256758.1"/>
    <property type="molecule type" value="Genomic_DNA"/>
</dbReference>
<dbReference type="EMBL" id="QXFZ01000270">
    <property type="protein sequence ID" value="KAE9123717.1"/>
    <property type="molecule type" value="Genomic_DNA"/>
</dbReference>
<comment type="caution">
    <text evidence="7">The sequence shown here is derived from an EMBL/GenBank/DDBJ whole genome shotgun (WGS) entry which is preliminary data.</text>
</comment>
<evidence type="ECO:0000313" key="21">
    <source>
        <dbReference type="Proteomes" id="UP000488956"/>
    </source>
</evidence>
<evidence type="ECO:0000313" key="10">
    <source>
        <dbReference type="EMBL" id="KAE9318326.1"/>
    </source>
</evidence>
<gene>
    <name evidence="10" type="ORF">PF001_g6423</name>
    <name evidence="9" type="ORF">PF002_g1653</name>
    <name evidence="8" type="ORF">PF004_g1196</name>
    <name evidence="7" type="ORF">PF005_g6851</name>
    <name evidence="6" type="ORF">PF006_g6155</name>
    <name evidence="5" type="ORF">PF007_g6960</name>
    <name evidence="11" type="ORF">PF008_g1183</name>
    <name evidence="2" type="ORF">PF009_g1469</name>
    <name evidence="4" type="ORF">PF010_g6327</name>
    <name evidence="3" type="ORF">PF011_g5982</name>
</gene>
<dbReference type="OrthoDB" id="128719at2759"/>
<dbReference type="EMBL" id="QXGC01000028">
    <property type="protein sequence ID" value="KAE9254064.1"/>
    <property type="molecule type" value="Genomic_DNA"/>
</dbReference>
<dbReference type="Proteomes" id="UP000433483">
    <property type="component" value="Unassembled WGS sequence"/>
</dbReference>
<evidence type="ECO:0000313" key="2">
    <source>
        <dbReference type="EMBL" id="KAE8948961.1"/>
    </source>
</evidence>
<evidence type="ECO:0000313" key="5">
    <source>
        <dbReference type="EMBL" id="KAE9123717.1"/>
    </source>
</evidence>
<evidence type="ECO:0000313" key="4">
    <source>
        <dbReference type="EMBL" id="KAE9123655.1"/>
    </source>
</evidence>
<dbReference type="Proteomes" id="UP000460718">
    <property type="component" value="Unassembled WGS sequence"/>
</dbReference>
<feature type="region of interest" description="Disordered" evidence="1">
    <location>
        <begin position="86"/>
        <end position="124"/>
    </location>
</feature>
<dbReference type="EMBL" id="QXGA01000243">
    <property type="protein sequence ID" value="KAE9149352.1"/>
    <property type="molecule type" value="Genomic_DNA"/>
</dbReference>
<dbReference type="EMBL" id="QXFW01000245">
    <property type="protein sequence ID" value="KAE9019106.1"/>
    <property type="molecule type" value="Genomic_DNA"/>
</dbReference>
<dbReference type="Proteomes" id="UP000440367">
    <property type="component" value="Unassembled WGS sequence"/>
</dbReference>
<evidence type="ECO:0000313" key="17">
    <source>
        <dbReference type="Proteomes" id="UP000441208"/>
    </source>
</evidence>
<dbReference type="EMBL" id="QXGB01000263">
    <property type="protein sequence ID" value="KAE9222082.1"/>
    <property type="molecule type" value="Genomic_DNA"/>
</dbReference>
<evidence type="ECO:0000313" key="12">
    <source>
        <dbReference type="Proteomes" id="UP000429523"/>
    </source>
</evidence>
<evidence type="ECO:0000313" key="13">
    <source>
        <dbReference type="Proteomes" id="UP000433483"/>
    </source>
</evidence>
<feature type="compositionally biased region" description="Polar residues" evidence="1">
    <location>
        <begin position="86"/>
        <end position="122"/>
    </location>
</feature>
<sequence>MNATLGSVASALLNLQHRVSVGMDPAIFSTVSDDELLREALAVLDNSFDFGDLDTLTPLMVEDASDSIDDLLKAVMDVARQDATPSSILEDSVSTTAIQGQETRSGTQHQSTHGHARSGSSSHIEDAVEKLTPAGRGHGQGRVRLREQLIQLRSVVRQLETHLETLRSPTSSRFNTCADPGQSGTGLVIADESDFNQTHSLDSAGDGESRTTAWRDIAMQQFYGRRKAEQQNTQLRENLTNQIRLSKQLNTLLQSKQPRSGFSHGDL</sequence>
<evidence type="ECO:0000313" key="15">
    <source>
        <dbReference type="Proteomes" id="UP000440367"/>
    </source>
</evidence>
<dbReference type="EMBL" id="QXGE01000256">
    <property type="protein sequence ID" value="KAE9318326.1"/>
    <property type="molecule type" value="Genomic_DNA"/>
</dbReference>
<evidence type="ECO:0000313" key="16">
    <source>
        <dbReference type="Proteomes" id="UP000440732"/>
    </source>
</evidence>
<proteinExistence type="predicted"/>
<dbReference type="Proteomes" id="UP000429523">
    <property type="component" value="Unassembled WGS sequence"/>
</dbReference>
<evidence type="ECO:0000256" key="1">
    <source>
        <dbReference type="SAM" id="MobiDB-lite"/>
    </source>
</evidence>
<name>A0A6A3YPE6_9STRA</name>
<evidence type="ECO:0000313" key="19">
    <source>
        <dbReference type="Proteomes" id="UP000476176"/>
    </source>
</evidence>
<reference evidence="12 13" key="1">
    <citation type="submission" date="2018-08" db="EMBL/GenBank/DDBJ databases">
        <title>Genomic investigation of the strawberry pathogen Phytophthora fragariae indicates pathogenicity is determined by transcriptional variation in three key races.</title>
        <authorList>
            <person name="Adams T.M."/>
            <person name="Armitage A.D."/>
            <person name="Sobczyk M.K."/>
            <person name="Bates H.J."/>
            <person name="Dunwell J.M."/>
            <person name="Nellist C.F."/>
            <person name="Harrison R.J."/>
        </authorList>
    </citation>
    <scope>NUCLEOTIDE SEQUENCE [LARGE SCALE GENOMIC DNA]</scope>
    <source>
        <strain evidence="10 14">A4</strain>
        <strain evidence="9 15">BC-1</strain>
        <strain evidence="8 19">BC-23</strain>
        <strain evidence="7 13">NOV-27</strain>
        <strain evidence="6 16">NOV-5</strain>
        <strain evidence="5 17">NOV-71</strain>
        <strain evidence="11 20">NOV-77</strain>
        <strain evidence="2 12">NOV-9</strain>
        <strain evidence="4 21">ONT-3</strain>
        <strain evidence="3 18">SCRP245</strain>
    </source>
</reference>
<dbReference type="Proteomes" id="UP000488956">
    <property type="component" value="Unassembled WGS sequence"/>
</dbReference>
<dbReference type="Proteomes" id="UP000441208">
    <property type="component" value="Unassembled WGS sequence"/>
</dbReference>
<evidence type="ECO:0000313" key="18">
    <source>
        <dbReference type="Proteomes" id="UP000460718"/>
    </source>
</evidence>
<evidence type="ECO:0000313" key="6">
    <source>
        <dbReference type="EMBL" id="KAE9149352.1"/>
    </source>
</evidence>
<evidence type="ECO:0000313" key="7">
    <source>
        <dbReference type="EMBL" id="KAE9222082.1"/>
    </source>
</evidence>
<evidence type="ECO:0000313" key="9">
    <source>
        <dbReference type="EMBL" id="KAE9256758.1"/>
    </source>
</evidence>
<keyword evidence="13" id="KW-1185">Reference proteome</keyword>
<dbReference type="Proteomes" id="UP000440732">
    <property type="component" value="Unassembled WGS sequence"/>
</dbReference>
<evidence type="ECO:0000313" key="14">
    <source>
        <dbReference type="Proteomes" id="UP000437068"/>
    </source>
</evidence>
<dbReference type="Proteomes" id="UP000437068">
    <property type="component" value="Unassembled WGS sequence"/>
</dbReference>
<dbReference type="Proteomes" id="UP000476176">
    <property type="component" value="Unassembled WGS sequence"/>
</dbReference>
<dbReference type="EMBL" id="QXFX01000250">
    <property type="protein sequence ID" value="KAE9123655.1"/>
    <property type="molecule type" value="Genomic_DNA"/>
</dbReference>
<dbReference type="EMBL" id="QXFY01000028">
    <property type="protein sequence ID" value="KAE9361269.1"/>
    <property type="molecule type" value="Genomic_DNA"/>
</dbReference>
<evidence type="ECO:0000313" key="3">
    <source>
        <dbReference type="EMBL" id="KAE9019106.1"/>
    </source>
</evidence>
<organism evidence="7 13">
    <name type="scientific">Phytophthora fragariae</name>
    <dbReference type="NCBI Taxonomy" id="53985"/>
    <lineage>
        <taxon>Eukaryota</taxon>
        <taxon>Sar</taxon>
        <taxon>Stramenopiles</taxon>
        <taxon>Oomycota</taxon>
        <taxon>Peronosporomycetes</taxon>
        <taxon>Peronosporales</taxon>
        <taxon>Peronosporaceae</taxon>
        <taxon>Phytophthora</taxon>
    </lineage>
</organism>